<comment type="catalytic activity">
    <reaction evidence="7">
        <text>8-oxo-dATP + H2O = 8-oxo-dAMP + diphosphate + H(+)</text>
        <dbReference type="Rhea" id="RHEA:65396"/>
        <dbReference type="ChEBI" id="CHEBI:15377"/>
        <dbReference type="ChEBI" id="CHEBI:15378"/>
        <dbReference type="ChEBI" id="CHEBI:33019"/>
        <dbReference type="ChEBI" id="CHEBI:71361"/>
        <dbReference type="ChEBI" id="CHEBI:172871"/>
    </reaction>
    <physiologicalReaction direction="left-to-right" evidence="7">
        <dbReference type="Rhea" id="RHEA:65397"/>
    </physiologicalReaction>
</comment>
<accession>A0AAV7JR28</accession>
<evidence type="ECO:0000313" key="23">
    <source>
        <dbReference type="EMBL" id="KAI6650890.1"/>
    </source>
</evidence>
<dbReference type="GO" id="GO:0046872">
    <property type="term" value="F:metal ion binding"/>
    <property type="evidence" value="ECO:0007669"/>
    <property type="project" value="UniProtKB-KW"/>
</dbReference>
<gene>
    <name evidence="23" type="ORF">LOD99_5730</name>
</gene>
<keyword evidence="5" id="KW-0378">Hydrolase</keyword>
<feature type="domain" description="Nudix hydrolase" evidence="22">
    <location>
        <begin position="1"/>
        <end position="132"/>
    </location>
</feature>
<dbReference type="InterPro" id="IPR000086">
    <property type="entry name" value="NUDIX_hydrolase_dom"/>
</dbReference>
<comment type="catalytic activity">
    <reaction evidence="18">
        <text>N(6)-methyl-ATP + H2O = N(6)-methyl-AMP + diphosphate + H(+)</text>
        <dbReference type="Rhea" id="RHEA:67608"/>
        <dbReference type="ChEBI" id="CHEBI:15377"/>
        <dbReference type="ChEBI" id="CHEBI:15378"/>
        <dbReference type="ChEBI" id="CHEBI:33019"/>
        <dbReference type="ChEBI" id="CHEBI:144842"/>
        <dbReference type="ChEBI" id="CHEBI:172873"/>
    </reaction>
    <physiologicalReaction direction="left-to-right" evidence="18">
        <dbReference type="Rhea" id="RHEA:67609"/>
    </physiologicalReaction>
</comment>
<dbReference type="SUPFAM" id="SSF55811">
    <property type="entry name" value="Nudix"/>
    <property type="match status" value="1"/>
</dbReference>
<sequence>MPLILTLVFVLREGQVLLGLKKRGFGQGLWNGFGGKVNLADGETIIQGAVRELQEESGLIGNNLEKVAILNFQFEKDMGKYTDLEIHVFKTSTFEGEIIESEEMLPKWYNISDIPYKEMWPDDAIWYPVMFAGKLFTADIKFSDEKTMISHKITEVLSFE</sequence>
<evidence type="ECO:0000256" key="5">
    <source>
        <dbReference type="ARBA" id="ARBA00022801"/>
    </source>
</evidence>
<evidence type="ECO:0000256" key="15">
    <source>
        <dbReference type="ARBA" id="ARBA00030682"/>
    </source>
</evidence>
<dbReference type="GO" id="GO:0005737">
    <property type="term" value="C:cytoplasm"/>
    <property type="evidence" value="ECO:0007669"/>
    <property type="project" value="TreeGrafter"/>
</dbReference>
<evidence type="ECO:0000256" key="21">
    <source>
        <dbReference type="ARBA" id="ARBA00053094"/>
    </source>
</evidence>
<keyword evidence="4" id="KW-0479">Metal-binding</keyword>
<comment type="function">
    <text evidence="21">Oxidized purine nucleoside triphosphate hydrolase which is a prominent sanitizer of the oxidized nucleotide pool. Catalyzes the hydrolysis of 2-oxo-dATP (2-hydroxy-dATP) into 2-oxo-dAMP. Also has a significant hydrolase activity toward 2-oxo-ATP, 8-oxo-dGTP and 8-oxo-dATP. Through the hydrolysis of oxidized purine nucleoside triphosphates, prevents their incorporation into DNA and the subsequent transversions A:T to C:G and G:C to T:A. Also catalyzes the hydrolysis of methylated purine nucleoside triphosphate preventing their integration into DNA. Through this antimutagenic activity protects cells from oxidative stress.</text>
</comment>
<comment type="catalytic activity">
    <reaction evidence="9">
        <text>8-oxo-dGTP + H2O = 8-oxo-dGMP + diphosphate + H(+)</text>
        <dbReference type="Rhea" id="RHEA:31575"/>
        <dbReference type="ChEBI" id="CHEBI:15377"/>
        <dbReference type="ChEBI" id="CHEBI:15378"/>
        <dbReference type="ChEBI" id="CHEBI:33019"/>
        <dbReference type="ChEBI" id="CHEBI:63224"/>
        <dbReference type="ChEBI" id="CHEBI:77896"/>
    </reaction>
    <physiologicalReaction direction="left-to-right" evidence="9">
        <dbReference type="Rhea" id="RHEA:31576"/>
    </physiologicalReaction>
</comment>
<comment type="catalytic activity">
    <reaction evidence="10">
        <text>2-oxo-ATP + H2O = 2-oxo-AMP + diphosphate + H(+)</text>
        <dbReference type="Rhea" id="RHEA:67392"/>
        <dbReference type="ChEBI" id="CHEBI:15377"/>
        <dbReference type="ChEBI" id="CHEBI:15378"/>
        <dbReference type="ChEBI" id="CHEBI:33019"/>
        <dbReference type="ChEBI" id="CHEBI:71395"/>
        <dbReference type="ChEBI" id="CHEBI:172878"/>
    </reaction>
    <physiologicalReaction direction="left-to-right" evidence="10">
        <dbReference type="Rhea" id="RHEA:67393"/>
    </physiologicalReaction>
</comment>
<comment type="catalytic activity">
    <reaction evidence="8">
        <text>2-oxo-dATP + H2O = 2-oxo-dAMP + diphosphate + H(+)</text>
        <dbReference type="Rhea" id="RHEA:31583"/>
        <dbReference type="ChEBI" id="CHEBI:15377"/>
        <dbReference type="ChEBI" id="CHEBI:15378"/>
        <dbReference type="ChEBI" id="CHEBI:33019"/>
        <dbReference type="ChEBI" id="CHEBI:63212"/>
        <dbReference type="ChEBI" id="CHEBI:77897"/>
        <dbReference type="EC" id="3.6.1.56"/>
    </reaction>
    <physiologicalReaction direction="left-to-right" evidence="8">
        <dbReference type="Rhea" id="RHEA:31584"/>
    </physiologicalReaction>
</comment>
<protein>
    <recommendedName>
        <fullName evidence="12">Oxidized purine nucleoside triphosphate hydrolase</fullName>
        <ecNumber evidence="11">3.6.1.56</ecNumber>
    </recommendedName>
    <alternativeName>
        <fullName evidence="16">2-hydroxy-dATP diphosphatase</fullName>
    </alternativeName>
    <alternativeName>
        <fullName evidence="15">7,8-dihydro-8-oxoguanine triphosphatase</fullName>
    </alternativeName>
    <alternativeName>
        <fullName evidence="14">8-oxo-dGTPase</fullName>
    </alternativeName>
    <alternativeName>
        <fullName evidence="17">Methylated purine nucleoside triphosphate hydrolase</fullName>
    </alternativeName>
    <alternativeName>
        <fullName evidence="13">Nucleoside diphosphate-linked moiety X motif 1</fullName>
    </alternativeName>
</protein>
<organism evidence="23 24">
    <name type="scientific">Oopsacas minuta</name>
    <dbReference type="NCBI Taxonomy" id="111878"/>
    <lineage>
        <taxon>Eukaryota</taxon>
        <taxon>Metazoa</taxon>
        <taxon>Porifera</taxon>
        <taxon>Hexactinellida</taxon>
        <taxon>Hexasterophora</taxon>
        <taxon>Lyssacinosida</taxon>
        <taxon>Leucopsacidae</taxon>
        <taxon>Oopsacas</taxon>
    </lineage>
</organism>
<dbReference type="EC" id="3.6.1.56" evidence="11"/>
<dbReference type="Gene3D" id="3.90.79.10">
    <property type="entry name" value="Nucleoside Triphosphate Pyrophosphohydrolase"/>
    <property type="match status" value="1"/>
</dbReference>
<evidence type="ECO:0000256" key="1">
    <source>
        <dbReference type="ARBA" id="ARBA00001946"/>
    </source>
</evidence>
<keyword evidence="6" id="KW-0460">Magnesium</keyword>
<evidence type="ECO:0000256" key="16">
    <source>
        <dbReference type="ARBA" id="ARBA00031927"/>
    </source>
</evidence>
<evidence type="ECO:0000256" key="6">
    <source>
        <dbReference type="ARBA" id="ARBA00022842"/>
    </source>
</evidence>
<evidence type="ECO:0000256" key="9">
    <source>
        <dbReference type="ARBA" id="ARBA00024486"/>
    </source>
</evidence>
<dbReference type="InterPro" id="IPR015797">
    <property type="entry name" value="NUDIX_hydrolase-like_dom_sf"/>
</dbReference>
<keyword evidence="24" id="KW-1185">Reference proteome</keyword>
<dbReference type="EMBL" id="JAKMXF010000309">
    <property type="protein sequence ID" value="KAI6650890.1"/>
    <property type="molecule type" value="Genomic_DNA"/>
</dbReference>
<dbReference type="GO" id="GO:0008828">
    <property type="term" value="F:dATP diphosphatase activity"/>
    <property type="evidence" value="ECO:0007669"/>
    <property type="project" value="UniProtKB-EC"/>
</dbReference>
<dbReference type="PROSITE" id="PS51462">
    <property type="entry name" value="NUDIX"/>
    <property type="match status" value="1"/>
</dbReference>
<comment type="similarity">
    <text evidence="2">Belongs to the Nudix hydrolase family.</text>
</comment>
<comment type="cofactor">
    <cofactor evidence="1">
        <name>Mg(2+)</name>
        <dbReference type="ChEBI" id="CHEBI:18420"/>
    </cofactor>
</comment>
<dbReference type="GO" id="GO:0042262">
    <property type="term" value="P:DNA protection"/>
    <property type="evidence" value="ECO:0007669"/>
    <property type="project" value="InterPro"/>
</dbReference>
<evidence type="ECO:0000256" key="19">
    <source>
        <dbReference type="ARBA" id="ARBA00048894"/>
    </source>
</evidence>
<evidence type="ECO:0000256" key="18">
    <source>
        <dbReference type="ARBA" id="ARBA00048002"/>
    </source>
</evidence>
<reference evidence="23 24" key="1">
    <citation type="journal article" date="2023" name="BMC Biol.">
        <title>The compact genome of the sponge Oopsacas minuta (Hexactinellida) is lacking key metazoan core genes.</title>
        <authorList>
            <person name="Santini S."/>
            <person name="Schenkelaars Q."/>
            <person name="Jourda C."/>
            <person name="Duchesne M."/>
            <person name="Belahbib H."/>
            <person name="Rocher C."/>
            <person name="Selva M."/>
            <person name="Riesgo A."/>
            <person name="Vervoort M."/>
            <person name="Leys S.P."/>
            <person name="Kodjabachian L."/>
            <person name="Le Bivic A."/>
            <person name="Borchiellini C."/>
            <person name="Claverie J.M."/>
            <person name="Renard E."/>
        </authorList>
    </citation>
    <scope>NUCLEOTIDE SEQUENCE [LARGE SCALE GENOMIC DNA]</scope>
    <source>
        <strain evidence="23">SPO-2</strain>
    </source>
</reference>
<evidence type="ECO:0000256" key="13">
    <source>
        <dbReference type="ARBA" id="ARBA00029673"/>
    </source>
</evidence>
<dbReference type="PANTHER" id="PTHR43758">
    <property type="entry name" value="7,8-DIHYDRO-8-OXOGUANINE TRIPHOSPHATASE"/>
    <property type="match status" value="1"/>
</dbReference>
<comment type="caution">
    <text evidence="23">The sequence shown here is derived from an EMBL/GenBank/DDBJ whole genome shotgun (WGS) entry which is preliminary data.</text>
</comment>
<dbReference type="AlphaFoldDB" id="A0AAV7JR28"/>
<dbReference type="CDD" id="cd03427">
    <property type="entry name" value="NUDIX_MTH1_Nudt1"/>
    <property type="match status" value="1"/>
</dbReference>
<dbReference type="InterPro" id="IPR003563">
    <property type="entry name" value="8ODP"/>
</dbReference>
<evidence type="ECO:0000256" key="3">
    <source>
        <dbReference type="ARBA" id="ARBA00011245"/>
    </source>
</evidence>
<evidence type="ECO:0000256" key="11">
    <source>
        <dbReference type="ARBA" id="ARBA00026103"/>
    </source>
</evidence>
<dbReference type="GO" id="GO:0008413">
    <property type="term" value="F:8-oxo-7,8-dihydroguanosine triphosphate pyrophosphatase activity"/>
    <property type="evidence" value="ECO:0007669"/>
    <property type="project" value="InterPro"/>
</dbReference>
<evidence type="ECO:0000256" key="2">
    <source>
        <dbReference type="ARBA" id="ARBA00005582"/>
    </source>
</evidence>
<evidence type="ECO:0000256" key="7">
    <source>
        <dbReference type="ARBA" id="ARBA00024448"/>
    </source>
</evidence>
<evidence type="ECO:0000313" key="24">
    <source>
        <dbReference type="Proteomes" id="UP001165289"/>
    </source>
</evidence>
<evidence type="ECO:0000256" key="14">
    <source>
        <dbReference type="ARBA" id="ARBA00030634"/>
    </source>
</evidence>
<dbReference type="Proteomes" id="UP001165289">
    <property type="component" value="Unassembled WGS sequence"/>
</dbReference>
<evidence type="ECO:0000259" key="22">
    <source>
        <dbReference type="PROSITE" id="PS51462"/>
    </source>
</evidence>
<evidence type="ECO:0000256" key="8">
    <source>
        <dbReference type="ARBA" id="ARBA00024459"/>
    </source>
</evidence>
<comment type="catalytic activity">
    <reaction evidence="20">
        <text>N(6)-methyl-dATP + H2O = N(6)-methyl-dAMP + diphosphate + H(+)</text>
        <dbReference type="Rhea" id="RHEA:67604"/>
        <dbReference type="ChEBI" id="CHEBI:15377"/>
        <dbReference type="ChEBI" id="CHEBI:15378"/>
        <dbReference type="ChEBI" id="CHEBI:33019"/>
        <dbReference type="ChEBI" id="CHEBI:169976"/>
        <dbReference type="ChEBI" id="CHEBI:172872"/>
    </reaction>
    <physiologicalReaction direction="left-to-right" evidence="20">
        <dbReference type="Rhea" id="RHEA:67605"/>
    </physiologicalReaction>
</comment>
<dbReference type="Pfam" id="PF00293">
    <property type="entry name" value="NUDIX"/>
    <property type="match status" value="1"/>
</dbReference>
<comment type="catalytic activity">
    <reaction evidence="19">
        <text>O(6)-methyl-dGTP + H2O = O(6)-methyl-dGMP + diphosphate + H(+)</text>
        <dbReference type="Rhea" id="RHEA:67600"/>
        <dbReference type="ChEBI" id="CHEBI:15377"/>
        <dbReference type="ChEBI" id="CHEBI:15378"/>
        <dbReference type="ChEBI" id="CHEBI:33019"/>
        <dbReference type="ChEBI" id="CHEBI:169974"/>
        <dbReference type="ChEBI" id="CHEBI:169975"/>
    </reaction>
    <physiologicalReaction direction="left-to-right" evidence="19">
        <dbReference type="Rhea" id="RHEA:67601"/>
    </physiologicalReaction>
</comment>
<evidence type="ECO:0000256" key="20">
    <source>
        <dbReference type="ARBA" id="ARBA00049032"/>
    </source>
</evidence>
<proteinExistence type="inferred from homology"/>
<evidence type="ECO:0000256" key="10">
    <source>
        <dbReference type="ARBA" id="ARBA00024596"/>
    </source>
</evidence>
<evidence type="ECO:0000256" key="4">
    <source>
        <dbReference type="ARBA" id="ARBA00022723"/>
    </source>
</evidence>
<evidence type="ECO:0000256" key="12">
    <source>
        <dbReference type="ARBA" id="ARBA00026218"/>
    </source>
</evidence>
<comment type="subunit">
    <text evidence="3">Monomer.</text>
</comment>
<dbReference type="PANTHER" id="PTHR43758:SF2">
    <property type="entry name" value="OXIDIZED PURINE NUCLEOSIDE TRIPHOSPHATE HYDROLASE"/>
    <property type="match status" value="1"/>
</dbReference>
<dbReference type="PRINTS" id="PR01403">
    <property type="entry name" value="8OXTPHPHTASE"/>
</dbReference>
<name>A0AAV7JR28_9METZ</name>
<evidence type="ECO:0000256" key="17">
    <source>
        <dbReference type="ARBA" id="ARBA00032071"/>
    </source>
</evidence>